<reference evidence="2" key="1">
    <citation type="journal article" date="2019" name="Int. J. Syst. Evol. Microbiol.">
        <title>The Global Catalogue of Microorganisms (GCM) 10K type strain sequencing project: providing services to taxonomists for standard genome sequencing and annotation.</title>
        <authorList>
            <consortium name="The Broad Institute Genomics Platform"/>
            <consortium name="The Broad Institute Genome Sequencing Center for Infectious Disease"/>
            <person name="Wu L."/>
            <person name="Ma J."/>
        </authorList>
    </citation>
    <scope>NUCLEOTIDE SEQUENCE [LARGE SCALE GENOMIC DNA]</scope>
    <source>
        <strain evidence="2">CCM 8932</strain>
    </source>
</reference>
<dbReference type="RefSeq" id="WP_137639927.1">
    <property type="nucleotide sequence ID" value="NZ_BJDK01000011.1"/>
</dbReference>
<dbReference type="EMBL" id="JBHSSD010000057">
    <property type="protein sequence ID" value="MFC6165738.1"/>
    <property type="molecule type" value="Genomic_DNA"/>
</dbReference>
<gene>
    <name evidence="1" type="ORF">ACFP3T_13795</name>
</gene>
<evidence type="ECO:0000313" key="2">
    <source>
        <dbReference type="Proteomes" id="UP001596253"/>
    </source>
</evidence>
<evidence type="ECO:0000313" key="1">
    <source>
        <dbReference type="EMBL" id="MFC6165738.1"/>
    </source>
</evidence>
<organism evidence="1 2">
    <name type="scientific">Lactiplantibacillus dongliensis</name>
    <dbReference type="NCBI Taxonomy" id="2559919"/>
    <lineage>
        <taxon>Bacteria</taxon>
        <taxon>Bacillati</taxon>
        <taxon>Bacillota</taxon>
        <taxon>Bacilli</taxon>
        <taxon>Lactobacillales</taxon>
        <taxon>Lactobacillaceae</taxon>
        <taxon>Lactiplantibacillus</taxon>
    </lineage>
</organism>
<accession>A0ABW1R772</accession>
<keyword evidence="2" id="KW-1185">Reference proteome</keyword>
<comment type="caution">
    <text evidence="1">The sequence shown here is derived from an EMBL/GenBank/DDBJ whole genome shotgun (WGS) entry which is preliminary data.</text>
</comment>
<name>A0ABW1R772_9LACO</name>
<protein>
    <submittedName>
        <fullName evidence="1">Uncharacterized protein</fullName>
    </submittedName>
</protein>
<dbReference type="Proteomes" id="UP001596253">
    <property type="component" value="Unassembled WGS sequence"/>
</dbReference>
<sequence length="113" mass="12684">MKVLLVPDIRLGDRIIGPTPDQASNRALFQRYAKRLQAQLGIGFQVYVDQSEGYDLLNARDYDTDTCWILAMAAYQALTTDIFAHHRIMALTDQAVILKDTTAIVTQLQSPTN</sequence>
<proteinExistence type="predicted"/>